<proteinExistence type="predicted"/>
<evidence type="ECO:0000313" key="2">
    <source>
        <dbReference type="Proteomes" id="UP000176198"/>
    </source>
</evidence>
<accession>A0A1F7WHL7</accession>
<name>A0A1F7WHL7_9BACT</name>
<reference evidence="1 2" key="1">
    <citation type="journal article" date="2016" name="Nat. Commun.">
        <title>Thousands of microbial genomes shed light on interconnected biogeochemical processes in an aquifer system.</title>
        <authorList>
            <person name="Anantharaman K."/>
            <person name="Brown C.T."/>
            <person name="Hug L.A."/>
            <person name="Sharon I."/>
            <person name="Castelle C.J."/>
            <person name="Probst A.J."/>
            <person name="Thomas B.C."/>
            <person name="Singh A."/>
            <person name="Wilkins M.J."/>
            <person name="Karaoz U."/>
            <person name="Brodie E.L."/>
            <person name="Williams K.H."/>
            <person name="Hubbard S.S."/>
            <person name="Banfield J.F."/>
        </authorList>
    </citation>
    <scope>NUCLEOTIDE SEQUENCE [LARGE SCALE GENOMIC DNA]</scope>
</reference>
<dbReference type="AlphaFoldDB" id="A0A1F7WHL7"/>
<protein>
    <submittedName>
        <fullName evidence="1">Uncharacterized protein</fullName>
    </submittedName>
</protein>
<gene>
    <name evidence="1" type="ORF">A2115_03165</name>
</gene>
<dbReference type="STRING" id="1802471.A2115_03165"/>
<evidence type="ECO:0000313" key="1">
    <source>
        <dbReference type="EMBL" id="OGM02334.1"/>
    </source>
</evidence>
<comment type="caution">
    <text evidence="1">The sequence shown here is derived from an EMBL/GenBank/DDBJ whole genome shotgun (WGS) entry which is preliminary data.</text>
</comment>
<organism evidence="1 2">
    <name type="scientific">Candidatus Woesebacteria bacterium GWA1_41_8</name>
    <dbReference type="NCBI Taxonomy" id="1802471"/>
    <lineage>
        <taxon>Bacteria</taxon>
        <taxon>Candidatus Woeseibacteriota</taxon>
    </lineage>
</organism>
<dbReference type="EMBL" id="MGFJ01000024">
    <property type="protein sequence ID" value="OGM02334.1"/>
    <property type="molecule type" value="Genomic_DNA"/>
</dbReference>
<dbReference type="Proteomes" id="UP000176198">
    <property type="component" value="Unassembled WGS sequence"/>
</dbReference>
<sequence length="79" mass="9180">MTEKWWQRFDPEAKSMFWPSLNEEAGIVSSLRKNWQILEGTGTGETIYQTPSGFFRAIEEEDGTLVRLERLENYNPPAV</sequence>